<gene>
    <name evidence="2" type="primary">ORF42590</name>
</gene>
<dbReference type="AlphaFoldDB" id="A0A0B6Z1J4"/>
<reference evidence="2" key="1">
    <citation type="submission" date="2014-12" db="EMBL/GenBank/DDBJ databases">
        <title>Insight into the proteome of Arion vulgaris.</title>
        <authorList>
            <person name="Aradska J."/>
            <person name="Bulat T."/>
            <person name="Smidak R."/>
            <person name="Sarate P."/>
            <person name="Gangsoo J."/>
            <person name="Sialana F."/>
            <person name="Bilban M."/>
            <person name="Lubec G."/>
        </authorList>
    </citation>
    <scope>NUCLEOTIDE SEQUENCE</scope>
    <source>
        <tissue evidence="2">Skin</tissue>
    </source>
</reference>
<protein>
    <submittedName>
        <fullName evidence="2">Uncharacterized protein</fullName>
    </submittedName>
</protein>
<evidence type="ECO:0000256" key="1">
    <source>
        <dbReference type="SAM" id="MobiDB-lite"/>
    </source>
</evidence>
<proteinExistence type="predicted"/>
<sequence>SSDEESSDNADEGSDIQNNDSRVSICIDGVSCEGGDQSTQMSGEDAIQDKDMGSGMLTTGRSCDATDPRTFNHTSSKEVSFDRIS</sequence>
<evidence type="ECO:0000313" key="2">
    <source>
        <dbReference type="EMBL" id="CEK61560.1"/>
    </source>
</evidence>
<name>A0A0B6Z1J4_9EUPU</name>
<feature type="compositionally biased region" description="Basic and acidic residues" evidence="1">
    <location>
        <begin position="75"/>
        <end position="85"/>
    </location>
</feature>
<feature type="compositionally biased region" description="Acidic residues" evidence="1">
    <location>
        <begin position="1"/>
        <end position="14"/>
    </location>
</feature>
<feature type="region of interest" description="Disordered" evidence="1">
    <location>
        <begin position="1"/>
        <end position="85"/>
    </location>
</feature>
<feature type="non-terminal residue" evidence="2">
    <location>
        <position position="1"/>
    </location>
</feature>
<organism evidence="2">
    <name type="scientific">Arion vulgaris</name>
    <dbReference type="NCBI Taxonomy" id="1028688"/>
    <lineage>
        <taxon>Eukaryota</taxon>
        <taxon>Metazoa</taxon>
        <taxon>Spiralia</taxon>
        <taxon>Lophotrochozoa</taxon>
        <taxon>Mollusca</taxon>
        <taxon>Gastropoda</taxon>
        <taxon>Heterobranchia</taxon>
        <taxon>Euthyneura</taxon>
        <taxon>Panpulmonata</taxon>
        <taxon>Eupulmonata</taxon>
        <taxon>Stylommatophora</taxon>
        <taxon>Helicina</taxon>
        <taxon>Arionoidea</taxon>
        <taxon>Arionidae</taxon>
        <taxon>Arion</taxon>
    </lineage>
</organism>
<dbReference type="EMBL" id="HACG01014695">
    <property type="protein sequence ID" value="CEK61560.1"/>
    <property type="molecule type" value="Transcribed_RNA"/>
</dbReference>
<feature type="non-terminal residue" evidence="2">
    <location>
        <position position="85"/>
    </location>
</feature>
<accession>A0A0B6Z1J4</accession>